<feature type="transmembrane region" description="Helical" evidence="13">
    <location>
        <begin position="194"/>
        <end position="216"/>
    </location>
</feature>
<evidence type="ECO:0000256" key="6">
    <source>
        <dbReference type="ARBA" id="ARBA00022449"/>
    </source>
</evidence>
<dbReference type="GO" id="GO:0042910">
    <property type="term" value="F:xenobiotic transmembrane transporter activity"/>
    <property type="evidence" value="ECO:0007669"/>
    <property type="project" value="InterPro"/>
</dbReference>
<organism evidence="14 15">
    <name type="scientific">Faecalibacterium gallinarum</name>
    <dbReference type="NCBI Taxonomy" id="2903556"/>
    <lineage>
        <taxon>Bacteria</taxon>
        <taxon>Bacillati</taxon>
        <taxon>Bacillota</taxon>
        <taxon>Clostridia</taxon>
        <taxon>Eubacteriales</taxon>
        <taxon>Oscillospiraceae</taxon>
        <taxon>Faecalibacterium</taxon>
    </lineage>
</organism>
<evidence type="ECO:0000256" key="2">
    <source>
        <dbReference type="ARBA" id="ARBA00004651"/>
    </source>
</evidence>
<dbReference type="InterPro" id="IPR050222">
    <property type="entry name" value="MATE_MdtK"/>
</dbReference>
<dbReference type="InterPro" id="IPR002528">
    <property type="entry name" value="MATE_fam"/>
</dbReference>
<reference evidence="14" key="1">
    <citation type="journal article" date="2022" name="Int. J. Syst. Evol. Microbiol.">
        <title>Genome-based, phenotypic and chemotaxonomic classification of Faecalibacterium strains: proposal of three novel species Faecalibacterium duncaniae sp. nov., Faecalibacterium hattorii sp. nov. and Faecalibacterium gallinarum sp. nov. .</title>
        <authorList>
            <person name="Sakamoto M."/>
            <person name="Sakurai N."/>
            <person name="Tanno H."/>
            <person name="Iino T."/>
            <person name="Ohkuma M."/>
            <person name="Endo A."/>
        </authorList>
    </citation>
    <scope>NUCLEOTIDE SEQUENCE</scope>
    <source>
        <strain evidence="14">JCM 17207</strain>
    </source>
</reference>
<dbReference type="RefSeq" id="WP_238315967.1">
    <property type="nucleotide sequence ID" value="NZ_BQKV01000018.1"/>
</dbReference>
<evidence type="ECO:0000256" key="11">
    <source>
        <dbReference type="ARBA" id="ARBA00023136"/>
    </source>
</evidence>
<comment type="caution">
    <text evidence="14">The sequence shown here is derived from an EMBL/GenBank/DDBJ whole genome shotgun (WGS) entry which is preliminary data.</text>
</comment>
<feature type="transmembrane region" description="Helical" evidence="13">
    <location>
        <begin position="96"/>
        <end position="117"/>
    </location>
</feature>
<comment type="function">
    <text evidence="1">Multidrug efflux pump.</text>
</comment>
<evidence type="ECO:0000256" key="5">
    <source>
        <dbReference type="ARBA" id="ARBA00022448"/>
    </source>
</evidence>
<dbReference type="Pfam" id="PF01554">
    <property type="entry name" value="MatE"/>
    <property type="match status" value="2"/>
</dbReference>
<feature type="transmembrane region" description="Helical" evidence="13">
    <location>
        <begin position="137"/>
        <end position="155"/>
    </location>
</feature>
<comment type="similarity">
    <text evidence="3">Belongs to the multi antimicrobial extrusion (MATE) (TC 2.A.66.1) family.</text>
</comment>
<gene>
    <name evidence="14" type="ORF">JCM17207_04050</name>
</gene>
<dbReference type="PANTHER" id="PTHR43298:SF2">
    <property type="entry name" value="FMN_FAD EXPORTER YEEO-RELATED"/>
    <property type="match status" value="1"/>
</dbReference>
<name>A0AA37MYA6_9FIRM</name>
<dbReference type="NCBIfam" id="TIGR00797">
    <property type="entry name" value="matE"/>
    <property type="match status" value="1"/>
</dbReference>
<protein>
    <recommendedName>
        <fullName evidence="4">Probable multidrug resistance protein NorM</fullName>
    </recommendedName>
    <alternativeName>
        <fullName evidence="12">Multidrug-efflux transporter</fullName>
    </alternativeName>
</protein>
<feature type="transmembrane region" description="Helical" evidence="13">
    <location>
        <begin position="387"/>
        <end position="409"/>
    </location>
</feature>
<dbReference type="EMBL" id="BQKV01000018">
    <property type="protein sequence ID" value="GJN63780.1"/>
    <property type="molecule type" value="Genomic_DNA"/>
</dbReference>
<dbReference type="GO" id="GO:0005886">
    <property type="term" value="C:plasma membrane"/>
    <property type="evidence" value="ECO:0007669"/>
    <property type="project" value="UniProtKB-SubCell"/>
</dbReference>
<proteinExistence type="inferred from homology"/>
<keyword evidence="9 13" id="KW-1133">Transmembrane helix</keyword>
<keyword evidence="10" id="KW-0406">Ion transport</keyword>
<evidence type="ECO:0000256" key="1">
    <source>
        <dbReference type="ARBA" id="ARBA00003408"/>
    </source>
</evidence>
<dbReference type="PANTHER" id="PTHR43298">
    <property type="entry name" value="MULTIDRUG RESISTANCE PROTEIN NORM-RELATED"/>
    <property type="match status" value="1"/>
</dbReference>
<sequence length="456" mass="48346">MHPAKGQSLIQGRILKSLISFAFPVLLALFLQAMYGAADLIIVGQFANTYEQSSVASGSQLLNMITMIITSLTMGVTVFVGDCIGSGNREKAGQGVGTGIAIFAVLAVVVTALVVPFSDGLAAFMHAPAEAFAQTSGYVRICGMGTVFITAYNVLGAIFRGIGDSKTPLITVAIACVINIFGDLLLVAGFGMGAAGAAIATVSAQAISVVFSLYFIRKKKLPFDFSREYIRFDGPSLKKILLVGVPIALQEMLVQFSFLFIQVVVNSMGVAESAAVGVAEKVCVFLMLVASAYMQSISAFVAQNNGAGRFDRSRKALFYGIETALLAGLIMGTFAFFGGSMLASIFTSEGPVIAYAHSYLKAYAIDCLLTAILFCFVGYFNGCGKTVFVMVQGVVGAFCVRIPAVFLMSRMEGATLFHIGLGTPISSVAQILLCVLAYRYYQAKLPKQQAYKQAAR</sequence>
<keyword evidence="7" id="KW-1003">Cell membrane</keyword>
<dbReference type="GO" id="GO:0006811">
    <property type="term" value="P:monoatomic ion transport"/>
    <property type="evidence" value="ECO:0007669"/>
    <property type="project" value="UniProtKB-KW"/>
</dbReference>
<keyword evidence="6" id="KW-0050">Antiport</keyword>
<evidence type="ECO:0000313" key="15">
    <source>
        <dbReference type="Proteomes" id="UP001055185"/>
    </source>
</evidence>
<feature type="transmembrane region" description="Helical" evidence="13">
    <location>
        <begin position="64"/>
        <end position="84"/>
    </location>
</feature>
<dbReference type="InterPro" id="IPR048279">
    <property type="entry name" value="MdtK-like"/>
</dbReference>
<evidence type="ECO:0000256" key="13">
    <source>
        <dbReference type="SAM" id="Phobius"/>
    </source>
</evidence>
<evidence type="ECO:0000256" key="7">
    <source>
        <dbReference type="ARBA" id="ARBA00022475"/>
    </source>
</evidence>
<accession>A0AA37MYA6</accession>
<evidence type="ECO:0000256" key="8">
    <source>
        <dbReference type="ARBA" id="ARBA00022692"/>
    </source>
</evidence>
<keyword evidence="5" id="KW-0813">Transport</keyword>
<feature type="transmembrane region" description="Helical" evidence="13">
    <location>
        <begin position="415"/>
        <end position="438"/>
    </location>
</feature>
<feature type="transmembrane region" description="Helical" evidence="13">
    <location>
        <begin position="358"/>
        <end position="380"/>
    </location>
</feature>
<feature type="transmembrane region" description="Helical" evidence="13">
    <location>
        <begin position="284"/>
        <end position="302"/>
    </location>
</feature>
<dbReference type="GO" id="GO:0015297">
    <property type="term" value="F:antiporter activity"/>
    <property type="evidence" value="ECO:0007669"/>
    <property type="project" value="UniProtKB-KW"/>
</dbReference>
<feature type="transmembrane region" description="Helical" evidence="13">
    <location>
        <begin position="21"/>
        <end position="44"/>
    </location>
</feature>
<evidence type="ECO:0000256" key="4">
    <source>
        <dbReference type="ARBA" id="ARBA00020268"/>
    </source>
</evidence>
<comment type="subcellular location">
    <subcellularLocation>
        <location evidence="2">Cell membrane</location>
        <topology evidence="2">Multi-pass membrane protein</topology>
    </subcellularLocation>
</comment>
<keyword evidence="15" id="KW-1185">Reference proteome</keyword>
<keyword evidence="8 13" id="KW-0812">Transmembrane</keyword>
<dbReference type="Proteomes" id="UP001055185">
    <property type="component" value="Unassembled WGS sequence"/>
</dbReference>
<feature type="transmembrane region" description="Helical" evidence="13">
    <location>
        <begin position="323"/>
        <end position="346"/>
    </location>
</feature>
<dbReference type="PIRSF" id="PIRSF006603">
    <property type="entry name" value="DinF"/>
    <property type="match status" value="1"/>
</dbReference>
<dbReference type="CDD" id="cd13138">
    <property type="entry name" value="MATE_yoeA_like"/>
    <property type="match status" value="1"/>
</dbReference>
<feature type="transmembrane region" description="Helical" evidence="13">
    <location>
        <begin position="167"/>
        <end position="188"/>
    </location>
</feature>
<evidence type="ECO:0000313" key="14">
    <source>
        <dbReference type="EMBL" id="GJN63780.1"/>
    </source>
</evidence>
<dbReference type="AlphaFoldDB" id="A0AA37MYA6"/>
<evidence type="ECO:0000256" key="10">
    <source>
        <dbReference type="ARBA" id="ARBA00023065"/>
    </source>
</evidence>
<feature type="transmembrane region" description="Helical" evidence="13">
    <location>
        <begin position="240"/>
        <end position="264"/>
    </location>
</feature>
<evidence type="ECO:0000256" key="3">
    <source>
        <dbReference type="ARBA" id="ARBA00010199"/>
    </source>
</evidence>
<keyword evidence="11 13" id="KW-0472">Membrane</keyword>
<evidence type="ECO:0000256" key="12">
    <source>
        <dbReference type="ARBA" id="ARBA00031636"/>
    </source>
</evidence>
<evidence type="ECO:0000256" key="9">
    <source>
        <dbReference type="ARBA" id="ARBA00022989"/>
    </source>
</evidence>